<dbReference type="OrthoDB" id="446789at2759"/>
<evidence type="ECO:0000256" key="3">
    <source>
        <dbReference type="SAM" id="Coils"/>
    </source>
</evidence>
<dbReference type="GO" id="GO:0005737">
    <property type="term" value="C:cytoplasm"/>
    <property type="evidence" value="ECO:0007669"/>
    <property type="project" value="TreeGrafter"/>
</dbReference>
<evidence type="ECO:0000256" key="4">
    <source>
        <dbReference type="SAM" id="MobiDB-lite"/>
    </source>
</evidence>
<dbReference type="GO" id="GO:0035556">
    <property type="term" value="P:intracellular signal transduction"/>
    <property type="evidence" value="ECO:0007669"/>
    <property type="project" value="InterPro"/>
</dbReference>
<dbReference type="GeneID" id="108671004"/>
<feature type="coiled-coil region" evidence="3">
    <location>
        <begin position="184"/>
        <end position="211"/>
    </location>
</feature>
<feature type="region of interest" description="Disordered" evidence="4">
    <location>
        <begin position="701"/>
        <end position="745"/>
    </location>
</feature>
<evidence type="ECO:0000313" key="6">
    <source>
        <dbReference type="RefSeq" id="XP_018013978.1"/>
    </source>
</evidence>
<feature type="region of interest" description="Disordered" evidence="4">
    <location>
        <begin position="326"/>
        <end position="367"/>
    </location>
</feature>
<feature type="compositionally biased region" description="Pro residues" evidence="4">
    <location>
        <begin position="837"/>
        <end position="850"/>
    </location>
</feature>
<dbReference type="Proteomes" id="UP000694843">
    <property type="component" value="Unplaced"/>
</dbReference>
<feature type="compositionally biased region" description="Low complexity" evidence="4">
    <location>
        <begin position="561"/>
        <end position="586"/>
    </location>
</feature>
<organism evidence="5 6">
    <name type="scientific">Hyalella azteca</name>
    <name type="common">Amphipod</name>
    <dbReference type="NCBI Taxonomy" id="294128"/>
    <lineage>
        <taxon>Eukaryota</taxon>
        <taxon>Metazoa</taxon>
        <taxon>Ecdysozoa</taxon>
        <taxon>Arthropoda</taxon>
        <taxon>Crustacea</taxon>
        <taxon>Multicrustacea</taxon>
        <taxon>Malacostraca</taxon>
        <taxon>Eumalacostraca</taxon>
        <taxon>Peracarida</taxon>
        <taxon>Amphipoda</taxon>
        <taxon>Senticaudata</taxon>
        <taxon>Talitrida</taxon>
        <taxon>Talitroidea</taxon>
        <taxon>Hyalellidae</taxon>
        <taxon>Hyalella</taxon>
    </lineage>
</organism>
<keyword evidence="2 3" id="KW-0175">Coiled coil</keyword>
<feature type="compositionally biased region" description="Low complexity" evidence="4">
    <location>
        <begin position="704"/>
        <end position="734"/>
    </location>
</feature>
<proteinExistence type="inferred from homology"/>
<feature type="region of interest" description="Disordered" evidence="4">
    <location>
        <begin position="557"/>
        <end position="611"/>
    </location>
</feature>
<dbReference type="PANTHER" id="PTHR19423">
    <property type="entry name" value="SH3 DOMAIN-BINDING PROTEIN 5"/>
    <property type="match status" value="1"/>
</dbReference>
<feature type="region of interest" description="Disordered" evidence="4">
    <location>
        <begin position="432"/>
        <end position="461"/>
    </location>
</feature>
<keyword evidence="5" id="KW-1185">Reference proteome</keyword>
<feature type="compositionally biased region" description="Polar residues" evidence="4">
    <location>
        <begin position="806"/>
        <end position="820"/>
    </location>
</feature>
<dbReference type="Pfam" id="PF05276">
    <property type="entry name" value="SH3BP5"/>
    <property type="match status" value="1"/>
</dbReference>
<dbReference type="RefSeq" id="XP_018013978.1">
    <property type="nucleotide sequence ID" value="XM_018158489.2"/>
</dbReference>
<dbReference type="GO" id="GO:0004860">
    <property type="term" value="F:protein kinase inhibitor activity"/>
    <property type="evidence" value="ECO:0007669"/>
    <property type="project" value="TreeGrafter"/>
</dbReference>
<evidence type="ECO:0000256" key="2">
    <source>
        <dbReference type="ARBA" id="ARBA00023054"/>
    </source>
</evidence>
<evidence type="ECO:0000313" key="5">
    <source>
        <dbReference type="Proteomes" id="UP000694843"/>
    </source>
</evidence>
<dbReference type="InterPro" id="IPR007940">
    <property type="entry name" value="SH3BP5"/>
</dbReference>
<feature type="region of interest" description="Disordered" evidence="4">
    <location>
        <begin position="393"/>
        <end position="417"/>
    </location>
</feature>
<dbReference type="PANTHER" id="PTHR19423:SF1">
    <property type="entry name" value="SH3 DOMAIN-BINDING PROTEIN 5"/>
    <property type="match status" value="1"/>
</dbReference>
<sequence length="858" mass="91514">MSLATPPSAESLCESSRLVTVNLDTSPPTAIPYAAALARTISEDSPDPRIQVELERLNSSTDTINKLEVELDEARMVFRQLLADSTQRIDLLSKKLGKCVQQARPYYDARIKAKQAMQEMQCACVQYERSVSEHNAAREMVFLAEEGLMQSGAAFDHTWQEMLNHASAKVNAAEKSKHECGLAHQQSLLRYEETEARVQQLQVQLKRAIARSSLNTRRSLLQISSLVRLQQLHLLPYFEAKSQVNQQLEWQKQRVRQLEREVSDAKDTYASALAMLENISEQIHKRRASAQVLGVRGVGVGAESPSPCSRERSLLLSRGVTNKHDAAALHAPVTSTDAHDTRETSTSSSSAINLTAATTEDGGSVSTSSMAFQKNICQEKTVCGLEAVGKSFPADELGSTETSSDLRFGEEERCDQTVEPQVALASLSELRNQQQLQNHPQHQPEQQLPQPEQSQPAQPQQQAQQLCTHVCSSLGGELSGWQLVGAPPLDASGVALSLVDDAVISDSESLASIEMLSDDAIAGLMLEEDLPDASNLAVSSSTPFLTPLQEANIGGESCETADAADSSAADPDSSAAAADKPDASPAVTSSTVAGAAPMSAPDPSANTSRCTEGEHVAAVVVSSRPSCTSHDLKESAPYSSEALLSKIDTMITAAENLQIRPERSNVSSETKVMESAVTIVSQDSKHDRNCTAKDAMSLGCRLNPTSCGTSPSSSSGMHSRSPSKSPTRPSSLPLATRNHPAGRSAAACFVPVKSRAEARGRAETVILPPAEDGSSEGSSNSNSCEGSGSSENSSRRDPRQEAGLSRSASKDSAGTWSPELSTPGYAPLQDAVESPFSQPPPSYPPPPPPRNLASQAAD</sequence>
<comment type="similarity">
    <text evidence="1">Belongs to the SH3BP5 family.</text>
</comment>
<feature type="compositionally biased region" description="Low complexity" evidence="4">
    <location>
        <begin position="775"/>
        <end position="792"/>
    </location>
</feature>
<feature type="coiled-coil region" evidence="3">
    <location>
        <begin position="57"/>
        <end position="84"/>
    </location>
</feature>
<gene>
    <name evidence="6" type="primary">LOC108671004</name>
</gene>
<reference evidence="6" key="1">
    <citation type="submission" date="2025-08" db="UniProtKB">
        <authorList>
            <consortium name="RefSeq"/>
        </authorList>
    </citation>
    <scope>IDENTIFICATION</scope>
    <source>
        <tissue evidence="6">Whole organism</tissue>
    </source>
</reference>
<name>A0A8B7NJZ8_HYAAZ</name>
<evidence type="ECO:0000256" key="1">
    <source>
        <dbReference type="ARBA" id="ARBA00007796"/>
    </source>
</evidence>
<dbReference type="KEGG" id="hazt:108671004"/>
<feature type="compositionally biased region" description="Basic and acidic residues" evidence="4">
    <location>
        <begin position="407"/>
        <end position="416"/>
    </location>
</feature>
<dbReference type="AlphaFoldDB" id="A0A8B7NJZ8"/>
<feature type="compositionally biased region" description="Polar residues" evidence="4">
    <location>
        <begin position="344"/>
        <end position="358"/>
    </location>
</feature>
<accession>A0A8B7NJZ8</accession>
<protein>
    <submittedName>
        <fullName evidence="6">Flocculation protein FLO11-like isoform X1</fullName>
    </submittedName>
</protein>
<feature type="coiled-coil region" evidence="3">
    <location>
        <begin position="241"/>
        <end position="275"/>
    </location>
</feature>
<feature type="region of interest" description="Disordered" evidence="4">
    <location>
        <begin position="757"/>
        <end position="858"/>
    </location>
</feature>